<evidence type="ECO:0000259" key="20">
    <source>
        <dbReference type="Pfam" id="PF06455"/>
    </source>
</evidence>
<feature type="domain" description="NADH dehydrogenase subunit 5 C-terminal" evidence="20">
    <location>
        <begin position="389"/>
        <end position="570"/>
    </location>
</feature>
<accession>A0A7U3T0W1</accession>
<evidence type="ECO:0000259" key="19">
    <source>
        <dbReference type="Pfam" id="PF00662"/>
    </source>
</evidence>
<dbReference type="InterPro" id="IPR003945">
    <property type="entry name" value="NU5C-like"/>
</dbReference>
<protein>
    <recommendedName>
        <fullName evidence="4 17">NADH-ubiquinone oxidoreductase chain 5</fullName>
        <ecNumber evidence="3 17">7.1.1.2</ecNumber>
    </recommendedName>
</protein>
<comment type="catalytic activity">
    <reaction evidence="16 17">
        <text>a ubiquinone + NADH + 5 H(+)(in) = a ubiquinol + NAD(+) + 4 H(+)(out)</text>
        <dbReference type="Rhea" id="RHEA:29091"/>
        <dbReference type="Rhea" id="RHEA-COMP:9565"/>
        <dbReference type="Rhea" id="RHEA-COMP:9566"/>
        <dbReference type="ChEBI" id="CHEBI:15378"/>
        <dbReference type="ChEBI" id="CHEBI:16389"/>
        <dbReference type="ChEBI" id="CHEBI:17976"/>
        <dbReference type="ChEBI" id="CHEBI:57540"/>
        <dbReference type="ChEBI" id="CHEBI:57945"/>
        <dbReference type="EC" id="7.1.1.2"/>
    </reaction>
</comment>
<dbReference type="GO" id="GO:0015990">
    <property type="term" value="P:electron transport coupled proton transport"/>
    <property type="evidence" value="ECO:0007669"/>
    <property type="project" value="TreeGrafter"/>
</dbReference>
<feature type="transmembrane region" description="Helical" evidence="17">
    <location>
        <begin position="213"/>
        <end position="231"/>
    </location>
</feature>
<feature type="transmembrane region" description="Helical" evidence="17">
    <location>
        <begin position="82"/>
        <end position="101"/>
    </location>
</feature>
<gene>
    <name evidence="21" type="primary">nad5</name>
</gene>
<dbReference type="Pfam" id="PF00361">
    <property type="entry name" value="Proton_antipo_M"/>
    <property type="match status" value="1"/>
</dbReference>
<keyword evidence="13 17" id="KW-0830">Ubiquinone</keyword>
<evidence type="ECO:0000256" key="12">
    <source>
        <dbReference type="ARBA" id="ARBA00023027"/>
    </source>
</evidence>
<keyword evidence="11 17" id="KW-1133">Transmembrane helix</keyword>
<proteinExistence type="inferred from homology"/>
<feature type="transmembrane region" description="Helical" evidence="17">
    <location>
        <begin position="415"/>
        <end position="438"/>
    </location>
</feature>
<dbReference type="InterPro" id="IPR001750">
    <property type="entry name" value="ND/Mrp_TM"/>
</dbReference>
<feature type="transmembrane region" description="Helical" evidence="17">
    <location>
        <begin position="552"/>
        <end position="569"/>
    </location>
</feature>
<evidence type="ECO:0000256" key="4">
    <source>
        <dbReference type="ARBA" id="ARBA00021096"/>
    </source>
</evidence>
<comment type="function">
    <text evidence="17">Core subunit of the mitochondrial membrane respiratory chain NADH dehydrogenase (Complex I) which catalyzes electron transfer from NADH through the respiratory chain, using ubiquinone as an electron acceptor. Essential for the catalytic activity and assembly of complex I.</text>
</comment>
<evidence type="ECO:0000256" key="11">
    <source>
        <dbReference type="ARBA" id="ARBA00022989"/>
    </source>
</evidence>
<dbReference type="GO" id="GO:0042773">
    <property type="term" value="P:ATP synthesis coupled electron transport"/>
    <property type="evidence" value="ECO:0007669"/>
    <property type="project" value="InterPro"/>
</dbReference>
<evidence type="ECO:0000259" key="18">
    <source>
        <dbReference type="Pfam" id="PF00361"/>
    </source>
</evidence>
<feature type="transmembrane region" description="Helical" evidence="17">
    <location>
        <begin position="147"/>
        <end position="167"/>
    </location>
</feature>
<feature type="transmembrane region" description="Helical" evidence="17">
    <location>
        <begin position="6"/>
        <end position="25"/>
    </location>
</feature>
<feature type="transmembrane region" description="Helical" evidence="17">
    <location>
        <begin position="490"/>
        <end position="511"/>
    </location>
</feature>
<evidence type="ECO:0000256" key="5">
    <source>
        <dbReference type="ARBA" id="ARBA00022448"/>
    </source>
</evidence>
<keyword evidence="6" id="KW-0679">Respiratory chain</keyword>
<dbReference type="InterPro" id="IPR010934">
    <property type="entry name" value="NADH_DH_su5_C"/>
</dbReference>
<evidence type="ECO:0000256" key="14">
    <source>
        <dbReference type="ARBA" id="ARBA00023128"/>
    </source>
</evidence>
<dbReference type="GO" id="GO:0005743">
    <property type="term" value="C:mitochondrial inner membrane"/>
    <property type="evidence" value="ECO:0007669"/>
    <property type="project" value="UniProtKB-SubCell"/>
</dbReference>
<keyword evidence="15 17" id="KW-0472">Membrane</keyword>
<feature type="transmembrane region" description="Helical" evidence="17">
    <location>
        <begin position="179"/>
        <end position="201"/>
    </location>
</feature>
<geneLocation type="mitochondrion" evidence="21"/>
<dbReference type="Pfam" id="PF00662">
    <property type="entry name" value="Proton_antipo_N"/>
    <property type="match status" value="1"/>
</dbReference>
<feature type="transmembrane region" description="Helical" evidence="17">
    <location>
        <begin position="243"/>
        <end position="261"/>
    </location>
</feature>
<feature type="transmembrane region" description="Helical" evidence="17">
    <location>
        <begin position="450"/>
        <end position="470"/>
    </location>
</feature>
<dbReference type="PRINTS" id="PR01434">
    <property type="entry name" value="NADHDHGNASE5"/>
</dbReference>
<keyword evidence="8" id="KW-0999">Mitochondrion inner membrane</keyword>
<evidence type="ECO:0000256" key="1">
    <source>
        <dbReference type="ARBA" id="ARBA00003257"/>
    </source>
</evidence>
<dbReference type="EC" id="7.1.1.2" evidence="3 17"/>
<reference evidence="21" key="1">
    <citation type="submission" date="2020-10" db="EMBL/GenBank/DDBJ databases">
        <authorList>
            <person name="Feng D."/>
            <person name="Dai S."/>
        </authorList>
    </citation>
    <scope>NUCLEOTIDE SEQUENCE</scope>
</reference>
<feature type="domain" description="NADH-Ubiquinone oxidoreductase (complex I) chain 5 N-terminal" evidence="19">
    <location>
        <begin position="37"/>
        <end position="85"/>
    </location>
</feature>
<comment type="similarity">
    <text evidence="17">Belongs to the complex I subunit 5 family.</text>
</comment>
<dbReference type="Pfam" id="PF06455">
    <property type="entry name" value="NADH5_C"/>
    <property type="match status" value="1"/>
</dbReference>
<dbReference type="InterPro" id="IPR001516">
    <property type="entry name" value="Proton_antipo_N"/>
</dbReference>
<evidence type="ECO:0000256" key="13">
    <source>
        <dbReference type="ARBA" id="ARBA00023075"/>
    </source>
</evidence>
<keyword evidence="9" id="KW-1278">Translocase</keyword>
<evidence type="ECO:0000313" key="21">
    <source>
        <dbReference type="EMBL" id="QPN53546.1"/>
    </source>
</evidence>
<dbReference type="AlphaFoldDB" id="A0A7U3T0W1"/>
<evidence type="ECO:0000256" key="7">
    <source>
        <dbReference type="ARBA" id="ARBA00022692"/>
    </source>
</evidence>
<evidence type="ECO:0000256" key="3">
    <source>
        <dbReference type="ARBA" id="ARBA00012944"/>
    </source>
</evidence>
<feature type="transmembrane region" description="Helical" evidence="17">
    <location>
        <begin position="46"/>
        <end position="70"/>
    </location>
</feature>
<organism evidence="21">
    <name type="scientific">Diplonevra funebris</name>
    <dbReference type="NCBI Taxonomy" id="1003495"/>
    <lineage>
        <taxon>Eukaryota</taxon>
        <taxon>Metazoa</taxon>
        <taxon>Ecdysozoa</taxon>
        <taxon>Arthropoda</taxon>
        <taxon>Hexapoda</taxon>
        <taxon>Insecta</taxon>
        <taxon>Pterygota</taxon>
        <taxon>Neoptera</taxon>
        <taxon>Endopterygota</taxon>
        <taxon>Diptera</taxon>
        <taxon>Brachycera</taxon>
        <taxon>Muscomorpha</taxon>
        <taxon>Platypezoidea</taxon>
        <taxon>Phoridae</taxon>
        <taxon>Diplonevra</taxon>
    </lineage>
</organism>
<comment type="subcellular location">
    <subcellularLocation>
        <location evidence="2">Mitochondrion inner membrane</location>
        <topology evidence="2">Multi-pass membrane protein</topology>
    </subcellularLocation>
</comment>
<feature type="transmembrane region" description="Helical" evidence="17">
    <location>
        <begin position="370"/>
        <end position="395"/>
    </location>
</feature>
<name>A0A7U3T0W1_9MUSC</name>
<evidence type="ECO:0000256" key="16">
    <source>
        <dbReference type="ARBA" id="ARBA00049551"/>
    </source>
</evidence>
<evidence type="ECO:0000256" key="10">
    <source>
        <dbReference type="ARBA" id="ARBA00022982"/>
    </source>
</evidence>
<keyword evidence="5 17" id="KW-0813">Transport</keyword>
<evidence type="ECO:0000256" key="6">
    <source>
        <dbReference type="ARBA" id="ARBA00022660"/>
    </source>
</evidence>
<evidence type="ECO:0000256" key="15">
    <source>
        <dbReference type="ARBA" id="ARBA00023136"/>
    </source>
</evidence>
<dbReference type="EMBL" id="MW167292">
    <property type="protein sequence ID" value="QPN53546.1"/>
    <property type="molecule type" value="Genomic_DNA"/>
</dbReference>
<keyword evidence="14 17" id="KW-0496">Mitochondrion</keyword>
<sequence length="570" mass="65159">MCIISFISLISFSISLFIIGLNFLMNEFSIFIEWELITLNSSMISMTMLFDWMSLIFMSFVLLIASLVIFYSKEYMSADANINRFIMLVLMFVLSMMFLIVSPNLISILLGWDGLGLVSYCLVIYFQNVKSYNAGMLTALSNRVGDVAFLISIAWMLNYGSWNYIYYLEFMKNDFSMQIISYLMVLAAMTKSAQIPFSSWLPAAMAAPTPVSALVHSSTLVTAGVYLLIRFNILLTDNLLGKLLLLISGLTMFMAGLGANFEFDLKKIIALSTLSQLGLMMSILSMGFYKLAFFHLLTHALFKALLFMCAGSIIHNMNNFQDIRFMGNLVMSMPLTSSCFNIANLALCGMPFLAGFYSKDMILEITLMSNINILICFLYFVSTGLTVCYSFRLVFYSITGEMNSFTLNVLSDEGWIMLKGMFGLLIMSIIGGSMLNWLIFPTPYMICLPWYFKQLTILVCLIGGLMGYLLSNVNLYFLNKSLLFYNYSMFFGSMWFMPYISTYGVISYPMIYGKLMNKIMDQGWSEYLGGQMLFYMYTKMSQYNQIIQNNNFKIYLLLFLLWVLMFMFLI</sequence>
<comment type="function">
    <text evidence="1">Core subunit of the mitochondrial membrane respiratory chain NADH dehydrogenase (Complex I) that is believed to belong to the minimal assembly required for catalysis. Complex I functions in the transfer of electrons from NADH to the respiratory chain. The immediate electron acceptor for the enzyme is believed to be ubiquinone.</text>
</comment>
<feature type="transmembrane region" description="Helical" evidence="17">
    <location>
        <begin position="335"/>
        <end position="358"/>
    </location>
</feature>
<keyword evidence="7 17" id="KW-0812">Transmembrane</keyword>
<dbReference type="GO" id="GO:0003954">
    <property type="term" value="F:NADH dehydrogenase activity"/>
    <property type="evidence" value="ECO:0007669"/>
    <property type="project" value="TreeGrafter"/>
</dbReference>
<feature type="domain" description="NADH:quinone oxidoreductase/Mrp antiporter transmembrane" evidence="18">
    <location>
        <begin position="102"/>
        <end position="385"/>
    </location>
</feature>
<dbReference type="GO" id="GO:0008137">
    <property type="term" value="F:NADH dehydrogenase (ubiquinone) activity"/>
    <property type="evidence" value="ECO:0007669"/>
    <property type="project" value="UniProtKB-EC"/>
</dbReference>
<feature type="transmembrane region" description="Helical" evidence="17">
    <location>
        <begin position="267"/>
        <end position="289"/>
    </location>
</feature>
<keyword evidence="12 17" id="KW-0520">NAD</keyword>
<evidence type="ECO:0000256" key="9">
    <source>
        <dbReference type="ARBA" id="ARBA00022967"/>
    </source>
</evidence>
<evidence type="ECO:0000256" key="8">
    <source>
        <dbReference type="ARBA" id="ARBA00022792"/>
    </source>
</evidence>
<dbReference type="PANTHER" id="PTHR42829">
    <property type="entry name" value="NADH-UBIQUINONE OXIDOREDUCTASE CHAIN 5"/>
    <property type="match status" value="1"/>
</dbReference>
<evidence type="ECO:0000256" key="17">
    <source>
        <dbReference type="RuleBase" id="RU003404"/>
    </source>
</evidence>
<evidence type="ECO:0000256" key="2">
    <source>
        <dbReference type="ARBA" id="ARBA00004448"/>
    </source>
</evidence>
<keyword evidence="10" id="KW-0249">Electron transport</keyword>
<feature type="transmembrane region" description="Helical" evidence="17">
    <location>
        <begin position="296"/>
        <end position="315"/>
    </location>
</feature>
<dbReference type="PANTHER" id="PTHR42829:SF2">
    <property type="entry name" value="NADH-UBIQUINONE OXIDOREDUCTASE CHAIN 5"/>
    <property type="match status" value="1"/>
</dbReference>